<feature type="non-terminal residue" evidence="3">
    <location>
        <position position="136"/>
    </location>
</feature>
<evidence type="ECO:0000256" key="1">
    <source>
        <dbReference type="ARBA" id="ARBA00023125"/>
    </source>
</evidence>
<gene>
    <name evidence="3" type="ORF">S01H1_73625</name>
</gene>
<proteinExistence type="predicted"/>
<accession>X0WHJ9</accession>
<evidence type="ECO:0000313" key="3">
    <source>
        <dbReference type="EMBL" id="GAG30434.1"/>
    </source>
</evidence>
<dbReference type="InterPro" id="IPR025269">
    <property type="entry name" value="SAM-like_dom"/>
</dbReference>
<dbReference type="GO" id="GO:0003677">
    <property type="term" value="F:DNA binding"/>
    <property type="evidence" value="ECO:0007669"/>
    <property type="project" value="UniProtKB-KW"/>
</dbReference>
<protein>
    <recommendedName>
        <fullName evidence="2">Core-binding (CB) domain-containing protein</fullName>
    </recommendedName>
</protein>
<keyword evidence="1" id="KW-0238">DNA-binding</keyword>
<reference evidence="3" key="1">
    <citation type="journal article" date="2014" name="Front. Microbiol.">
        <title>High frequency of phylogenetically diverse reductive dehalogenase-homologous genes in deep subseafloor sedimentary metagenomes.</title>
        <authorList>
            <person name="Kawai M."/>
            <person name="Futagami T."/>
            <person name="Toyoda A."/>
            <person name="Takaki Y."/>
            <person name="Nishi S."/>
            <person name="Hori S."/>
            <person name="Arai W."/>
            <person name="Tsubouchi T."/>
            <person name="Morono Y."/>
            <person name="Uchiyama I."/>
            <person name="Ito T."/>
            <person name="Fujiyama A."/>
            <person name="Inagaki F."/>
            <person name="Takami H."/>
        </authorList>
    </citation>
    <scope>NUCLEOTIDE SEQUENCE</scope>
    <source>
        <strain evidence="3">Expedition CK06-06</strain>
    </source>
</reference>
<dbReference type="EMBL" id="BARS01049202">
    <property type="protein sequence ID" value="GAG30434.1"/>
    <property type="molecule type" value="Genomic_DNA"/>
</dbReference>
<evidence type="ECO:0000259" key="2">
    <source>
        <dbReference type="PROSITE" id="PS51900"/>
    </source>
</evidence>
<sequence>MIETYRVTMLDTLIESYRLQAKIEGKSPKTVAIYTTALTILNNFLEQDGLPNDVGEIGVPEIRRFILYLQRAKAYKEHPYTRPQQKGLAGHTINCYLRAIRAFWSWLVSEEIIETNPFHRIKIQKPPKKIILPFTE</sequence>
<feature type="domain" description="Core-binding (CB)" evidence="2">
    <location>
        <begin position="8"/>
        <end position="108"/>
    </location>
</feature>
<dbReference type="Gene3D" id="1.10.150.130">
    <property type="match status" value="1"/>
</dbReference>
<dbReference type="InterPro" id="IPR010998">
    <property type="entry name" value="Integrase_recombinase_N"/>
</dbReference>
<dbReference type="SUPFAM" id="SSF56349">
    <property type="entry name" value="DNA breaking-rejoining enzymes"/>
    <property type="match status" value="1"/>
</dbReference>
<dbReference type="PROSITE" id="PS51900">
    <property type="entry name" value="CB"/>
    <property type="match status" value="1"/>
</dbReference>
<dbReference type="InterPro" id="IPR044068">
    <property type="entry name" value="CB"/>
</dbReference>
<name>X0WHJ9_9ZZZZ</name>
<dbReference type="InterPro" id="IPR011010">
    <property type="entry name" value="DNA_brk_join_enz"/>
</dbReference>
<comment type="caution">
    <text evidence="3">The sequence shown here is derived from an EMBL/GenBank/DDBJ whole genome shotgun (WGS) entry which is preliminary data.</text>
</comment>
<dbReference type="Pfam" id="PF13102">
    <property type="entry name" value="Phage_int_SAM_5"/>
    <property type="match status" value="1"/>
</dbReference>
<organism evidence="3">
    <name type="scientific">marine sediment metagenome</name>
    <dbReference type="NCBI Taxonomy" id="412755"/>
    <lineage>
        <taxon>unclassified sequences</taxon>
        <taxon>metagenomes</taxon>
        <taxon>ecological metagenomes</taxon>
    </lineage>
</organism>
<dbReference type="AlphaFoldDB" id="X0WHJ9"/>